<keyword evidence="1" id="KW-0808">Transferase</keyword>
<evidence type="ECO:0000256" key="2">
    <source>
        <dbReference type="ARBA" id="ARBA00023315"/>
    </source>
</evidence>
<dbReference type="PANTHER" id="PTHR43877">
    <property type="entry name" value="AMINOALKYLPHOSPHONATE N-ACETYLTRANSFERASE-RELATED-RELATED"/>
    <property type="match status" value="1"/>
</dbReference>
<gene>
    <name evidence="4" type="ORF">BEN30_07380</name>
</gene>
<dbReference type="Gene3D" id="3.40.630.30">
    <property type="match status" value="1"/>
</dbReference>
<sequence length="168" mass="18228">MNAPAVLVRAEQAEHGQDIDSLVDLNFGPDRFRKTAYRLRDGLDPLDDLGLVATQGSRLIGTIRFWQVAVQGVSSTLLLGPIAIHPDFHGRGIGRALMNASLENAKAQGWDAVILVGDEPYYRRFGFTRSLVQNLALPGPVDLARFLGLELVDGALKHASGMVGRVEV</sequence>
<dbReference type="Proteomes" id="UP000095347">
    <property type="component" value="Unassembled WGS sequence"/>
</dbReference>
<dbReference type="CDD" id="cd04301">
    <property type="entry name" value="NAT_SF"/>
    <property type="match status" value="1"/>
</dbReference>
<dbReference type="InterPro" id="IPR016181">
    <property type="entry name" value="Acyl_CoA_acyltransferase"/>
</dbReference>
<accession>A0A1E5Q9G6</accession>
<dbReference type="PROSITE" id="PS51186">
    <property type="entry name" value="GNAT"/>
    <property type="match status" value="1"/>
</dbReference>
<dbReference type="PANTHER" id="PTHR43877:SF1">
    <property type="entry name" value="ACETYLTRANSFERASE"/>
    <property type="match status" value="1"/>
</dbReference>
<evidence type="ECO:0000256" key="1">
    <source>
        <dbReference type="ARBA" id="ARBA00022679"/>
    </source>
</evidence>
<evidence type="ECO:0000259" key="3">
    <source>
        <dbReference type="PROSITE" id="PS51186"/>
    </source>
</evidence>
<protein>
    <recommendedName>
        <fullName evidence="3">N-acetyltransferase domain-containing protein</fullName>
    </recommendedName>
</protein>
<dbReference type="EMBL" id="MCGG01000017">
    <property type="protein sequence ID" value="OEJ68134.1"/>
    <property type="molecule type" value="Genomic_DNA"/>
</dbReference>
<dbReference type="STRING" id="28181.BEN30_07380"/>
<feature type="domain" description="N-acetyltransferase" evidence="3">
    <location>
        <begin position="6"/>
        <end position="148"/>
    </location>
</feature>
<comment type="caution">
    <text evidence="4">The sequence shown here is derived from an EMBL/GenBank/DDBJ whole genome shotgun (WGS) entry which is preliminary data.</text>
</comment>
<dbReference type="InterPro" id="IPR050832">
    <property type="entry name" value="Bact_Acetyltransf"/>
</dbReference>
<reference evidence="5" key="1">
    <citation type="submission" date="2016-07" db="EMBL/GenBank/DDBJ databases">
        <authorList>
            <person name="Florea S."/>
            <person name="Webb J.S."/>
            <person name="Jaromczyk J."/>
            <person name="Schardl C.L."/>
        </authorList>
    </citation>
    <scope>NUCLEOTIDE SEQUENCE [LARGE SCALE GENOMIC DNA]</scope>
    <source>
        <strain evidence="5">MV-1</strain>
    </source>
</reference>
<name>A0A1E5Q9G6_9PROT</name>
<organism evidence="4 5">
    <name type="scientific">Magnetovibrio blakemorei</name>
    <dbReference type="NCBI Taxonomy" id="28181"/>
    <lineage>
        <taxon>Bacteria</taxon>
        <taxon>Pseudomonadati</taxon>
        <taxon>Pseudomonadota</taxon>
        <taxon>Alphaproteobacteria</taxon>
        <taxon>Rhodospirillales</taxon>
        <taxon>Magnetovibrionaceae</taxon>
        <taxon>Magnetovibrio</taxon>
    </lineage>
</organism>
<evidence type="ECO:0000313" key="5">
    <source>
        <dbReference type="Proteomes" id="UP000095347"/>
    </source>
</evidence>
<dbReference type="GO" id="GO:0016747">
    <property type="term" value="F:acyltransferase activity, transferring groups other than amino-acyl groups"/>
    <property type="evidence" value="ECO:0007669"/>
    <property type="project" value="InterPro"/>
</dbReference>
<dbReference type="AlphaFoldDB" id="A0A1E5Q9G6"/>
<proteinExistence type="predicted"/>
<keyword evidence="2" id="KW-0012">Acyltransferase</keyword>
<dbReference type="InterPro" id="IPR000182">
    <property type="entry name" value="GNAT_dom"/>
</dbReference>
<dbReference type="Pfam" id="PF13508">
    <property type="entry name" value="Acetyltransf_7"/>
    <property type="match status" value="1"/>
</dbReference>
<evidence type="ECO:0000313" key="4">
    <source>
        <dbReference type="EMBL" id="OEJ68134.1"/>
    </source>
</evidence>
<dbReference type="SUPFAM" id="SSF55729">
    <property type="entry name" value="Acyl-CoA N-acyltransferases (Nat)"/>
    <property type="match status" value="1"/>
</dbReference>
<keyword evidence="5" id="KW-1185">Reference proteome</keyword>